<keyword evidence="4" id="KW-1185">Reference proteome</keyword>
<proteinExistence type="predicted"/>
<dbReference type="Proteomes" id="UP001497516">
    <property type="component" value="Chromosome 1"/>
</dbReference>
<dbReference type="PANTHER" id="PTHR33223:SF10">
    <property type="entry name" value="AMINOTRANSFERASE-LIKE PLANT MOBILE DOMAIN-CONTAINING PROTEIN"/>
    <property type="match status" value="1"/>
</dbReference>
<reference evidence="3 4" key="1">
    <citation type="submission" date="2024-04" db="EMBL/GenBank/DDBJ databases">
        <authorList>
            <person name="Fracassetti M."/>
        </authorList>
    </citation>
    <scope>NUCLEOTIDE SEQUENCE [LARGE SCALE GENOMIC DNA]</scope>
</reference>
<dbReference type="InterPro" id="IPR005162">
    <property type="entry name" value="Retrotrans_gag_dom"/>
</dbReference>
<dbReference type="AlphaFoldDB" id="A0AAV2CA44"/>
<feature type="region of interest" description="Disordered" evidence="1">
    <location>
        <begin position="354"/>
        <end position="385"/>
    </location>
</feature>
<evidence type="ECO:0000256" key="1">
    <source>
        <dbReference type="SAM" id="MobiDB-lite"/>
    </source>
</evidence>
<dbReference type="Pfam" id="PF03732">
    <property type="entry name" value="Retrotrans_gag"/>
    <property type="match status" value="1"/>
</dbReference>
<name>A0AAV2CA44_9ROSI</name>
<evidence type="ECO:0000259" key="2">
    <source>
        <dbReference type="Pfam" id="PF03732"/>
    </source>
</evidence>
<sequence>MAEHNPNLPDEATPIKAMTDPRTFAETSNLNAVLIEEEEPEMTAREMRQLMAKQNNVIADMQKQMSQVIALMMSKEAATTVEAATSAPPSALPPVEATTSAPQLAPNEFPACEAQQAEPPGRVDLSFLEQHLSPQYRPNPPKRALHQPLSAEIMAEHLSGMPPALPTYNGTTDPEDHVSTFCLRMQLQTNSNAALCRTFPSTFSGICLDWYNRLPNGIIRSFEEFILLFTTKFASQKRRPLHLKELIDIRKKDGKSLRTFYARWSRVAMAVRDLTPETAAHHLMEATTNMELNLAIAKRPITLSTELEMKIEKAITLEETLGVGSVRRFEPAKLPREEQGRRQLTLPQDQLAQLHRGQKRHPPPPQEQAQRGRSPDRRSSHAFTPLNDSVKNVFHVLREKGYKLNWPAPLKSLPHMRDPKKHCDFHRETGHWTEDCQELRYEIEGLIRRGLLAEFTHEKEEQVGGPQNPPPPPQADYNEAAGAYVVRKEIGVVTVKGDRPKKKTKRERAIEFAAADVQTGGQLSFNDIELPQGIPSEDPLIITALVAACKIHRLLIDGGAAADILFQSTIDKMDIDPRLIKRAQGNLVGFSGTRVPVICVVTLPVVIGDQEPHVSKQVEFTIVDCKSSHNGI</sequence>
<gene>
    <name evidence="3" type="ORF">LTRI10_LOCUS1194</name>
</gene>
<feature type="domain" description="Retrotransposon gag" evidence="2">
    <location>
        <begin position="198"/>
        <end position="281"/>
    </location>
</feature>
<dbReference type="EMBL" id="OZ034813">
    <property type="protein sequence ID" value="CAL1353283.1"/>
    <property type="molecule type" value="Genomic_DNA"/>
</dbReference>
<evidence type="ECO:0000313" key="4">
    <source>
        <dbReference type="Proteomes" id="UP001497516"/>
    </source>
</evidence>
<feature type="region of interest" description="Disordered" evidence="1">
    <location>
        <begin position="1"/>
        <end position="22"/>
    </location>
</feature>
<dbReference type="CDD" id="cd00303">
    <property type="entry name" value="retropepsin_like"/>
    <property type="match status" value="1"/>
</dbReference>
<protein>
    <recommendedName>
        <fullName evidence="2">Retrotransposon gag domain-containing protein</fullName>
    </recommendedName>
</protein>
<organism evidence="3 4">
    <name type="scientific">Linum trigynum</name>
    <dbReference type="NCBI Taxonomy" id="586398"/>
    <lineage>
        <taxon>Eukaryota</taxon>
        <taxon>Viridiplantae</taxon>
        <taxon>Streptophyta</taxon>
        <taxon>Embryophyta</taxon>
        <taxon>Tracheophyta</taxon>
        <taxon>Spermatophyta</taxon>
        <taxon>Magnoliopsida</taxon>
        <taxon>eudicotyledons</taxon>
        <taxon>Gunneridae</taxon>
        <taxon>Pentapetalae</taxon>
        <taxon>rosids</taxon>
        <taxon>fabids</taxon>
        <taxon>Malpighiales</taxon>
        <taxon>Linaceae</taxon>
        <taxon>Linum</taxon>
    </lineage>
</organism>
<dbReference type="PANTHER" id="PTHR33223">
    <property type="entry name" value="CCHC-TYPE DOMAIN-CONTAINING PROTEIN"/>
    <property type="match status" value="1"/>
</dbReference>
<accession>A0AAV2CA44</accession>
<evidence type="ECO:0000313" key="3">
    <source>
        <dbReference type="EMBL" id="CAL1353283.1"/>
    </source>
</evidence>